<evidence type="ECO:0000313" key="2">
    <source>
        <dbReference type="Proteomes" id="UP000178585"/>
    </source>
</evidence>
<dbReference type="AlphaFoldDB" id="A0A1F4XY24"/>
<comment type="caution">
    <text evidence="1">The sequence shown here is derived from an EMBL/GenBank/DDBJ whole genome shotgun (WGS) entry which is preliminary data.</text>
</comment>
<evidence type="ECO:0000313" key="1">
    <source>
        <dbReference type="EMBL" id="OGC86635.1"/>
    </source>
</evidence>
<proteinExistence type="predicted"/>
<dbReference type="EMBL" id="MEWZ01000018">
    <property type="protein sequence ID" value="OGC86635.1"/>
    <property type="molecule type" value="Genomic_DNA"/>
</dbReference>
<sequence length="108" mass="11707">MEDAMMHDIDETASGASFIPLAFTNGTWAVVIAMKHFSIDPVEGTLEGEIEVDQEACLFTRECESEAAAGELVGKIADVLEEFRLARDDLSGVTPEQVKALLTGRFSN</sequence>
<organism evidence="1 2">
    <name type="scientific">Candidatus Adlerbacteria bacterium RIFCSPLOWO2_01_FULL_54_21b</name>
    <dbReference type="NCBI Taxonomy" id="1797245"/>
    <lineage>
        <taxon>Bacteria</taxon>
        <taxon>Candidatus Adleribacteriota</taxon>
    </lineage>
</organism>
<accession>A0A1F4XY24</accession>
<name>A0A1F4XY24_9BACT</name>
<gene>
    <name evidence="1" type="ORF">A2949_00035</name>
</gene>
<reference evidence="1 2" key="1">
    <citation type="journal article" date="2016" name="Nat. Commun.">
        <title>Thousands of microbial genomes shed light on interconnected biogeochemical processes in an aquifer system.</title>
        <authorList>
            <person name="Anantharaman K."/>
            <person name="Brown C.T."/>
            <person name="Hug L.A."/>
            <person name="Sharon I."/>
            <person name="Castelle C.J."/>
            <person name="Probst A.J."/>
            <person name="Thomas B.C."/>
            <person name="Singh A."/>
            <person name="Wilkins M.J."/>
            <person name="Karaoz U."/>
            <person name="Brodie E.L."/>
            <person name="Williams K.H."/>
            <person name="Hubbard S.S."/>
            <person name="Banfield J.F."/>
        </authorList>
    </citation>
    <scope>NUCLEOTIDE SEQUENCE [LARGE SCALE GENOMIC DNA]</scope>
</reference>
<dbReference type="Proteomes" id="UP000178585">
    <property type="component" value="Unassembled WGS sequence"/>
</dbReference>
<protein>
    <submittedName>
        <fullName evidence="1">Uncharacterized protein</fullName>
    </submittedName>
</protein>